<evidence type="ECO:0000313" key="2">
    <source>
        <dbReference type="Proteomes" id="UP000002497"/>
    </source>
</evidence>
<evidence type="ECO:0000313" key="1">
    <source>
        <dbReference type="EMBL" id="EFW15260.1"/>
    </source>
</evidence>
<dbReference type="VEuPathDB" id="FungiDB:CPSG_07698"/>
<accession>E9DDQ6</accession>
<dbReference type="EMBL" id="GL636501">
    <property type="protein sequence ID" value="EFW15260.1"/>
    <property type="molecule type" value="Genomic_DNA"/>
</dbReference>
<keyword evidence="2" id="KW-1185">Reference proteome</keyword>
<dbReference type="HOGENOM" id="CLU_2426858_0_0_1"/>
<proteinExistence type="predicted"/>
<name>E9DDQ6_COCPS</name>
<reference evidence="2" key="2">
    <citation type="submission" date="2010-03" db="EMBL/GenBank/DDBJ databases">
        <title>The genome sequence of Coccidioides posadasii strain Silveira.</title>
        <authorList>
            <consortium name="The Broad Institute Genome Sequencing Center for Infectious Disease"/>
            <person name="Neafsey D."/>
            <person name="Orbach M."/>
            <person name="Henn M.R."/>
            <person name="Cole G.T."/>
            <person name="Galgiani J."/>
            <person name="Gardner M.J."/>
            <person name="Kirkland T.N."/>
            <person name="Taylor J.W."/>
            <person name="Young S.K."/>
            <person name="Zeng Q."/>
            <person name="Koehrsen M."/>
            <person name="Alvarado L."/>
            <person name="Berlin A."/>
            <person name="Borenstein D."/>
            <person name="Chapman S.B."/>
            <person name="Chen Z."/>
            <person name="Engels R."/>
            <person name="Freedman E."/>
            <person name="Gellesch M."/>
            <person name="Goldberg J."/>
            <person name="Griggs A."/>
            <person name="Gujja S."/>
            <person name="Heilman E."/>
            <person name="Heiman D."/>
            <person name="Howarth C."/>
            <person name="Jen D."/>
            <person name="Larson L."/>
            <person name="Mehta T."/>
            <person name="Neiman D."/>
            <person name="Park D."/>
            <person name="Pearson M."/>
            <person name="Richards J."/>
            <person name="Roberts A."/>
            <person name="Saif S."/>
            <person name="Shea T."/>
            <person name="Shenoy N."/>
            <person name="Sisk P."/>
            <person name="Stolte C."/>
            <person name="Sykes S."/>
            <person name="Walk T."/>
            <person name="White J."/>
            <person name="Yandava C."/>
            <person name="Haas B."/>
            <person name="Nusbaum C."/>
            <person name="Birren B."/>
        </authorList>
    </citation>
    <scope>NUCLEOTIDE SEQUENCE [LARGE SCALE GENOMIC DNA]</scope>
    <source>
        <strain evidence="2">RMSCC 757 / Silveira</strain>
    </source>
</reference>
<sequence>MSHLTAENAKAISIFRLCLQSKGERGVISLIPVGQEPRCAVLHASYRPKLILGTANFRFITDIFCPSNPVQEKVPLRFDAGNRREKDRISR</sequence>
<protein>
    <submittedName>
        <fullName evidence="1">Uncharacterized protein</fullName>
    </submittedName>
</protein>
<organism evidence="2">
    <name type="scientific">Coccidioides posadasii (strain RMSCC 757 / Silveira)</name>
    <name type="common">Valley fever fungus</name>
    <dbReference type="NCBI Taxonomy" id="443226"/>
    <lineage>
        <taxon>Eukaryota</taxon>
        <taxon>Fungi</taxon>
        <taxon>Dikarya</taxon>
        <taxon>Ascomycota</taxon>
        <taxon>Pezizomycotina</taxon>
        <taxon>Eurotiomycetes</taxon>
        <taxon>Eurotiomycetidae</taxon>
        <taxon>Onygenales</taxon>
        <taxon>Onygenaceae</taxon>
        <taxon>Coccidioides</taxon>
    </lineage>
</organism>
<dbReference type="AlphaFoldDB" id="E9DDQ6"/>
<reference evidence="2" key="1">
    <citation type="journal article" date="2010" name="Genome Res.">
        <title>Population genomic sequencing of Coccidioides fungi reveals recent hybridization and transposon control.</title>
        <authorList>
            <person name="Neafsey D.E."/>
            <person name="Barker B.M."/>
            <person name="Sharpton T.J."/>
            <person name="Stajich J.E."/>
            <person name="Park D.J."/>
            <person name="Whiston E."/>
            <person name="Hung C.-Y."/>
            <person name="McMahan C."/>
            <person name="White J."/>
            <person name="Sykes S."/>
            <person name="Heiman D."/>
            <person name="Young S."/>
            <person name="Zeng Q."/>
            <person name="Abouelleil A."/>
            <person name="Aftuck L."/>
            <person name="Bessette D."/>
            <person name="Brown A."/>
            <person name="FitzGerald M."/>
            <person name="Lui A."/>
            <person name="Macdonald J.P."/>
            <person name="Priest M."/>
            <person name="Orbach M.J."/>
            <person name="Galgiani J.N."/>
            <person name="Kirkland T.N."/>
            <person name="Cole G.T."/>
            <person name="Birren B.W."/>
            <person name="Henn M.R."/>
            <person name="Taylor J.W."/>
            <person name="Rounsley S.D."/>
        </authorList>
    </citation>
    <scope>NUCLEOTIDE SEQUENCE [LARGE SCALE GENOMIC DNA]</scope>
    <source>
        <strain evidence="2">RMSCC 757 / Silveira</strain>
    </source>
</reference>
<dbReference type="Proteomes" id="UP000002497">
    <property type="component" value="Unassembled WGS sequence"/>
</dbReference>
<gene>
    <name evidence="1" type="ORF">CPSG_07698</name>
</gene>